<protein>
    <recommendedName>
        <fullName evidence="1">DUF7738 domain-containing protein</fullName>
    </recommendedName>
</protein>
<dbReference type="OrthoDB" id="787791at2"/>
<evidence type="ECO:0000259" key="1">
    <source>
        <dbReference type="Pfam" id="PF24880"/>
    </source>
</evidence>
<feature type="domain" description="DUF7738" evidence="1">
    <location>
        <begin position="32"/>
        <end position="197"/>
    </location>
</feature>
<dbReference type="InterPro" id="IPR056640">
    <property type="entry name" value="DUF7738"/>
</dbReference>
<sequence>MRNNKVLIFLLGFCSFYTQCQTKEPPKPMDTEFTITSCQITYKGKELPLGKPFKEWIKIFGEYNRFVDGVFIWDTLGIGATIHWDAAKYYKYPDYNTRSFIESRPTIELYIFFVNLDSKVGQAGKLQFAWGYYPITKEKEKRMLSPDLEYPDVKPFTQEELTQLKEKHHPKNYIYPFTPYTQTVNLQGAPVKSGMSLKAVNKERSKIKGLEKMGYWDNDGNWSWDSGSTTIKTGEFREQKDHSSICPKQDYWYYITLRYSEGELEYLKVEYLSKENEK</sequence>
<comment type="caution">
    <text evidence="2">The sequence shown here is derived from an EMBL/GenBank/DDBJ whole genome shotgun (WGS) entry which is preliminary data.</text>
</comment>
<organism evidence="2 3">
    <name type="scientific">Apibacter adventoris</name>
    <dbReference type="NCBI Taxonomy" id="1679466"/>
    <lineage>
        <taxon>Bacteria</taxon>
        <taxon>Pseudomonadati</taxon>
        <taxon>Bacteroidota</taxon>
        <taxon>Flavobacteriia</taxon>
        <taxon>Flavobacteriales</taxon>
        <taxon>Weeksellaceae</taxon>
        <taxon>Apibacter</taxon>
    </lineage>
</organism>
<dbReference type="AlphaFoldDB" id="A0A2S8A8R6"/>
<dbReference type="RefSeq" id="WP_105247230.1">
    <property type="nucleotide sequence ID" value="NZ_PSZM01000043.1"/>
</dbReference>
<gene>
    <name evidence="2" type="ORF">C4S77_08815</name>
</gene>
<dbReference type="Pfam" id="PF24880">
    <property type="entry name" value="DUF7738"/>
    <property type="match status" value="1"/>
</dbReference>
<accession>A0A2S8A8R6</accession>
<proteinExistence type="predicted"/>
<name>A0A2S8A8R6_9FLAO</name>
<evidence type="ECO:0000313" key="2">
    <source>
        <dbReference type="EMBL" id="PQL90953.1"/>
    </source>
</evidence>
<keyword evidence="3" id="KW-1185">Reference proteome</keyword>
<dbReference type="EMBL" id="PSZM01000043">
    <property type="protein sequence ID" value="PQL90953.1"/>
    <property type="molecule type" value="Genomic_DNA"/>
</dbReference>
<evidence type="ECO:0000313" key="3">
    <source>
        <dbReference type="Proteomes" id="UP000238042"/>
    </source>
</evidence>
<reference evidence="2 3" key="1">
    <citation type="submission" date="2018-02" db="EMBL/GenBank/DDBJ databases">
        <title>Genome sequences of Apibacter spp., gut symbionts of Asian honey bees.</title>
        <authorList>
            <person name="Kwong W.K."/>
            <person name="Steele M.I."/>
            <person name="Moran N.A."/>
        </authorList>
    </citation>
    <scope>NUCLEOTIDE SEQUENCE [LARGE SCALE GENOMIC DNA]</scope>
    <source>
        <strain evidence="3">wkB301</strain>
    </source>
</reference>
<dbReference type="Proteomes" id="UP000238042">
    <property type="component" value="Unassembled WGS sequence"/>
</dbReference>